<keyword evidence="1" id="KW-1133">Transmembrane helix</keyword>
<protein>
    <recommendedName>
        <fullName evidence="4">4-amino-4-deoxy-L-arabinose transferase</fullName>
    </recommendedName>
</protein>
<keyword evidence="1" id="KW-0812">Transmembrane</keyword>
<evidence type="ECO:0000256" key="1">
    <source>
        <dbReference type="SAM" id="Phobius"/>
    </source>
</evidence>
<feature type="transmembrane region" description="Helical" evidence="1">
    <location>
        <begin position="396"/>
        <end position="416"/>
    </location>
</feature>
<proteinExistence type="predicted"/>
<dbReference type="AlphaFoldDB" id="A0A1M6JYQ8"/>
<feature type="transmembrane region" description="Helical" evidence="1">
    <location>
        <begin position="211"/>
        <end position="229"/>
    </location>
</feature>
<feature type="transmembrane region" description="Helical" evidence="1">
    <location>
        <begin position="320"/>
        <end position="343"/>
    </location>
</feature>
<evidence type="ECO:0000313" key="3">
    <source>
        <dbReference type="Proteomes" id="UP000184301"/>
    </source>
</evidence>
<organism evidence="2 3">
    <name type="scientific">Hespellia stercorisuis DSM 15480</name>
    <dbReference type="NCBI Taxonomy" id="1121950"/>
    <lineage>
        <taxon>Bacteria</taxon>
        <taxon>Bacillati</taxon>
        <taxon>Bacillota</taxon>
        <taxon>Clostridia</taxon>
        <taxon>Lachnospirales</taxon>
        <taxon>Lachnospiraceae</taxon>
        <taxon>Hespellia</taxon>
    </lineage>
</organism>
<feature type="transmembrane region" description="Helical" evidence="1">
    <location>
        <begin position="82"/>
        <end position="105"/>
    </location>
</feature>
<name>A0A1M6JYQ8_9FIRM</name>
<keyword evidence="1" id="KW-0472">Membrane</keyword>
<feature type="transmembrane region" description="Helical" evidence="1">
    <location>
        <begin position="58"/>
        <end position="75"/>
    </location>
</feature>
<keyword evidence="3" id="KW-1185">Reference proteome</keyword>
<sequence>MKKKINIYKWLAFLIVLIPKASLCLFAYPVSVLSDEVATISGATLLTNLDWSAVVSQAGYYGTGFTALMAPFFWCTDNPVILYRLIGFACTLAQSVTALMAYSILEDFLEIKDKKYLVPASVASAYLVANRGILIFNEHGLILCVWLVVWLMTKLLRKQNNKKERCFYTALISLVLAYSLTLHTRAISLWLAFGITVLLYAWIYHVCIVSLPTAFITGGAGYIAAKAFIEMSQNRLWLAGGGETLRNTTLVADGGVARLLDVDNWQALGSILIGQIHTIGVMTGGLGIIFLVIFVHRLWLGILRKKQIVSSPVEQRIMPVVVFSLAGIAIIILGVSITWLSNVSSALQEGYYNSAYGIKGITYVRYSAPFYGPLLLMCCAYLYLKRDMVLGYIKAGIAAVMTVGGIWLLFIVPFLSHTGQTVGFEFYAPFSFYLLGEEARVRMLLPASVMLFAMAFLLWFLLKKRLEHVWLIILSAILMYSYIFLGITWDLKGMNEGYSFGNAGSEFVYELEEKVDFPDKIYIEDVRKMLNHQTFYEYQLLLSRYQVQTDIPEDSVEEAVVFSNNSYGQYPEWEERGYKYVILDDNEVVFVKGDKLQKQLEEQGVELQ</sequence>
<feature type="transmembrane region" description="Helical" evidence="1">
    <location>
        <begin position="443"/>
        <end position="462"/>
    </location>
</feature>
<feature type="transmembrane region" description="Helical" evidence="1">
    <location>
        <begin position="165"/>
        <end position="181"/>
    </location>
</feature>
<feature type="transmembrane region" description="Helical" evidence="1">
    <location>
        <begin position="187"/>
        <end position="204"/>
    </location>
</feature>
<feature type="transmembrane region" description="Helical" evidence="1">
    <location>
        <begin position="363"/>
        <end position="384"/>
    </location>
</feature>
<feature type="transmembrane region" description="Helical" evidence="1">
    <location>
        <begin position="276"/>
        <end position="299"/>
    </location>
</feature>
<feature type="transmembrane region" description="Helical" evidence="1">
    <location>
        <begin position="125"/>
        <end position="153"/>
    </location>
</feature>
<reference evidence="2 3" key="1">
    <citation type="submission" date="2016-11" db="EMBL/GenBank/DDBJ databases">
        <authorList>
            <person name="Jaros S."/>
            <person name="Januszkiewicz K."/>
            <person name="Wedrychowicz H."/>
        </authorList>
    </citation>
    <scope>NUCLEOTIDE SEQUENCE [LARGE SCALE GENOMIC DNA]</scope>
    <source>
        <strain evidence="2 3">DSM 15480</strain>
    </source>
</reference>
<accession>A0A1M6JYQ8</accession>
<dbReference type="EMBL" id="FQZY01000010">
    <property type="protein sequence ID" value="SHJ51781.1"/>
    <property type="molecule type" value="Genomic_DNA"/>
</dbReference>
<dbReference type="OrthoDB" id="2049647at2"/>
<dbReference type="Proteomes" id="UP000184301">
    <property type="component" value="Unassembled WGS sequence"/>
</dbReference>
<gene>
    <name evidence="2" type="ORF">SAMN02745243_00779</name>
</gene>
<dbReference type="RefSeq" id="WP_073105413.1">
    <property type="nucleotide sequence ID" value="NZ_FQZY01000010.1"/>
</dbReference>
<feature type="transmembrane region" description="Helical" evidence="1">
    <location>
        <begin position="469"/>
        <end position="489"/>
    </location>
</feature>
<dbReference type="STRING" id="1121950.SAMN02745243_00779"/>
<evidence type="ECO:0000313" key="2">
    <source>
        <dbReference type="EMBL" id="SHJ51781.1"/>
    </source>
</evidence>
<evidence type="ECO:0008006" key="4">
    <source>
        <dbReference type="Google" id="ProtNLM"/>
    </source>
</evidence>